<evidence type="ECO:0000256" key="3">
    <source>
        <dbReference type="ARBA" id="ARBA00023136"/>
    </source>
</evidence>
<proteinExistence type="predicted"/>
<organism evidence="5">
    <name type="scientific">freshwater metagenome</name>
    <dbReference type="NCBI Taxonomy" id="449393"/>
    <lineage>
        <taxon>unclassified sequences</taxon>
        <taxon>metagenomes</taxon>
        <taxon>ecological metagenomes</taxon>
    </lineage>
</organism>
<feature type="transmembrane region" description="Helical" evidence="4">
    <location>
        <begin position="31"/>
        <end position="51"/>
    </location>
</feature>
<keyword evidence="1 4" id="KW-0812">Transmembrane</keyword>
<dbReference type="GO" id="GO:0005524">
    <property type="term" value="F:ATP binding"/>
    <property type="evidence" value="ECO:0007669"/>
    <property type="project" value="InterPro"/>
</dbReference>
<dbReference type="AlphaFoldDB" id="A0A6J7NNY8"/>
<dbReference type="InterPro" id="IPR036640">
    <property type="entry name" value="ABC1_TM_sf"/>
</dbReference>
<evidence type="ECO:0000313" key="5">
    <source>
        <dbReference type="EMBL" id="CAB4994817.1"/>
    </source>
</evidence>
<sequence>MNENDIRIDQFKSEIDGLKLKGSSSEGEKRLLVLGIVLLVAGALLALFGAIEVGQYPDSAADQRAYMAQGSFLGIALIIAGAALFVRFSLARYLRFWMIRMTYESRANTDRIVDAIERAAGLDDESYQAAAQAAAAAAAAPPEFQPGPPPLQ</sequence>
<keyword evidence="2 4" id="KW-1133">Transmembrane helix</keyword>
<gene>
    <name evidence="5" type="ORF">UFOPK3914_01803</name>
    <name evidence="6" type="ORF">UFOPK4173_00698</name>
</gene>
<evidence type="ECO:0000313" key="6">
    <source>
        <dbReference type="EMBL" id="CAB5031792.1"/>
    </source>
</evidence>
<dbReference type="GO" id="GO:0016020">
    <property type="term" value="C:membrane"/>
    <property type="evidence" value="ECO:0007669"/>
    <property type="project" value="InterPro"/>
</dbReference>
<reference evidence="5" key="1">
    <citation type="submission" date="2020-05" db="EMBL/GenBank/DDBJ databases">
        <authorList>
            <person name="Chiriac C."/>
            <person name="Salcher M."/>
            <person name="Ghai R."/>
            <person name="Kavagutti S V."/>
        </authorList>
    </citation>
    <scope>NUCLEOTIDE SEQUENCE</scope>
</reference>
<evidence type="ECO:0000256" key="1">
    <source>
        <dbReference type="ARBA" id="ARBA00022692"/>
    </source>
</evidence>
<dbReference type="SUPFAM" id="SSF90123">
    <property type="entry name" value="ABC transporter transmembrane region"/>
    <property type="match status" value="1"/>
</dbReference>
<feature type="transmembrane region" description="Helical" evidence="4">
    <location>
        <begin position="71"/>
        <end position="90"/>
    </location>
</feature>
<protein>
    <submittedName>
        <fullName evidence="5">Unannotated protein</fullName>
    </submittedName>
</protein>
<dbReference type="EMBL" id="CAFBOG010000223">
    <property type="protein sequence ID" value="CAB4994817.1"/>
    <property type="molecule type" value="Genomic_DNA"/>
</dbReference>
<evidence type="ECO:0000256" key="4">
    <source>
        <dbReference type="SAM" id="Phobius"/>
    </source>
</evidence>
<keyword evidence="3 4" id="KW-0472">Membrane</keyword>
<name>A0A6J7NNY8_9ZZZZ</name>
<dbReference type="EMBL" id="CAFBPW010000059">
    <property type="protein sequence ID" value="CAB5031792.1"/>
    <property type="molecule type" value="Genomic_DNA"/>
</dbReference>
<accession>A0A6J7NNY8</accession>
<evidence type="ECO:0000256" key="2">
    <source>
        <dbReference type="ARBA" id="ARBA00022989"/>
    </source>
</evidence>